<dbReference type="NCBIfam" id="TIGR01141">
    <property type="entry name" value="hisC"/>
    <property type="match status" value="1"/>
</dbReference>
<reference evidence="8 9" key="1">
    <citation type="submission" date="2016-10" db="EMBL/GenBank/DDBJ databases">
        <title>Complete Genome Sequence of Peptococcaceae strain DCMF.</title>
        <authorList>
            <person name="Edwards R.J."/>
            <person name="Holland S.I."/>
            <person name="Deshpande N.P."/>
            <person name="Wong Y.K."/>
            <person name="Ertan H."/>
            <person name="Manefield M."/>
            <person name="Russell T.L."/>
            <person name="Lee M.J."/>
        </authorList>
    </citation>
    <scope>NUCLEOTIDE SEQUENCE [LARGE SCALE GENOMIC DNA]</scope>
    <source>
        <strain evidence="8 9">DCMF</strain>
    </source>
</reference>
<comment type="catalytic activity">
    <reaction evidence="6">
        <text>L-histidinol phosphate + 2-oxoglutarate = 3-(imidazol-4-yl)-2-oxopropyl phosphate + L-glutamate</text>
        <dbReference type="Rhea" id="RHEA:23744"/>
        <dbReference type="ChEBI" id="CHEBI:16810"/>
        <dbReference type="ChEBI" id="CHEBI:29985"/>
        <dbReference type="ChEBI" id="CHEBI:57766"/>
        <dbReference type="ChEBI" id="CHEBI:57980"/>
        <dbReference type="EC" id="2.6.1.9"/>
    </reaction>
</comment>
<dbReference type="Gene3D" id="3.40.640.10">
    <property type="entry name" value="Type I PLP-dependent aspartate aminotransferase-like (Major domain)"/>
    <property type="match status" value="1"/>
</dbReference>
<evidence type="ECO:0000313" key="8">
    <source>
        <dbReference type="EMBL" id="ATW27804.1"/>
    </source>
</evidence>
<dbReference type="InterPro" id="IPR005861">
    <property type="entry name" value="HisP_aminotrans"/>
</dbReference>
<dbReference type="GO" id="GO:0030170">
    <property type="term" value="F:pyridoxal phosphate binding"/>
    <property type="evidence" value="ECO:0007669"/>
    <property type="project" value="InterPro"/>
</dbReference>
<feature type="modified residue" description="N6-(pyridoxal phosphate)lysine" evidence="6">
    <location>
        <position position="229"/>
    </location>
</feature>
<dbReference type="AlphaFoldDB" id="A0A3G1KZJ8"/>
<keyword evidence="5 6" id="KW-0663">Pyridoxal phosphate</keyword>
<dbReference type="EC" id="2.6.1.9" evidence="6"/>
<keyword evidence="4 6" id="KW-0808">Transferase</keyword>
<organism evidence="8 9">
    <name type="scientific">Formimonas warabiya</name>
    <dbReference type="NCBI Taxonomy" id="1761012"/>
    <lineage>
        <taxon>Bacteria</taxon>
        <taxon>Bacillati</taxon>
        <taxon>Bacillota</taxon>
        <taxon>Clostridia</taxon>
        <taxon>Eubacteriales</taxon>
        <taxon>Peptococcaceae</taxon>
        <taxon>Candidatus Formimonas</taxon>
    </lineage>
</organism>
<feature type="domain" description="Aminotransferase class I/classII large" evidence="7">
    <location>
        <begin position="37"/>
        <end position="362"/>
    </location>
</feature>
<evidence type="ECO:0000313" key="9">
    <source>
        <dbReference type="Proteomes" id="UP000323521"/>
    </source>
</evidence>
<accession>A0A3G1KZJ8</accession>
<dbReference type="GO" id="GO:0004400">
    <property type="term" value="F:histidinol-phosphate transaminase activity"/>
    <property type="evidence" value="ECO:0007669"/>
    <property type="project" value="UniProtKB-UniRule"/>
</dbReference>
<dbReference type="InterPro" id="IPR015421">
    <property type="entry name" value="PyrdxlP-dep_Trfase_major"/>
</dbReference>
<comment type="cofactor">
    <cofactor evidence="1 6">
        <name>pyridoxal 5'-phosphate</name>
        <dbReference type="ChEBI" id="CHEBI:597326"/>
    </cofactor>
</comment>
<evidence type="ECO:0000256" key="1">
    <source>
        <dbReference type="ARBA" id="ARBA00001933"/>
    </source>
</evidence>
<dbReference type="PANTHER" id="PTHR43643">
    <property type="entry name" value="HISTIDINOL-PHOSPHATE AMINOTRANSFERASE 2"/>
    <property type="match status" value="1"/>
</dbReference>
<dbReference type="InterPro" id="IPR015424">
    <property type="entry name" value="PyrdxlP-dep_Trfase"/>
</dbReference>
<evidence type="ECO:0000259" key="7">
    <source>
        <dbReference type="Pfam" id="PF00155"/>
    </source>
</evidence>
<dbReference type="SUPFAM" id="SSF53383">
    <property type="entry name" value="PLP-dependent transferases"/>
    <property type="match status" value="1"/>
</dbReference>
<dbReference type="PANTHER" id="PTHR43643:SF3">
    <property type="entry name" value="HISTIDINOL-PHOSPHATE AMINOTRANSFERASE"/>
    <property type="match status" value="1"/>
</dbReference>
<name>A0A3G1KZJ8_FORW1</name>
<keyword evidence="6" id="KW-0368">Histidine biosynthesis</keyword>
<dbReference type="KEGG" id="fwa:DCMF_26330"/>
<dbReference type="Gene3D" id="3.90.1150.10">
    <property type="entry name" value="Aspartate Aminotransferase, domain 1"/>
    <property type="match status" value="1"/>
</dbReference>
<dbReference type="GO" id="GO:0000105">
    <property type="term" value="P:L-histidine biosynthetic process"/>
    <property type="evidence" value="ECO:0007669"/>
    <property type="project" value="UniProtKB-UniRule"/>
</dbReference>
<keyword evidence="3 6" id="KW-0032">Aminotransferase</keyword>
<dbReference type="EMBL" id="CP017634">
    <property type="protein sequence ID" value="ATW27804.1"/>
    <property type="molecule type" value="Genomic_DNA"/>
</dbReference>
<comment type="subunit">
    <text evidence="2 6">Homodimer.</text>
</comment>
<evidence type="ECO:0000256" key="5">
    <source>
        <dbReference type="ARBA" id="ARBA00022898"/>
    </source>
</evidence>
<dbReference type="OrthoDB" id="9813612at2"/>
<gene>
    <name evidence="6" type="primary">hisC</name>
    <name evidence="8" type="ORF">DCMF_26330</name>
</gene>
<dbReference type="Proteomes" id="UP000323521">
    <property type="component" value="Chromosome"/>
</dbReference>
<dbReference type="UniPathway" id="UPA00031">
    <property type="reaction ID" value="UER00012"/>
</dbReference>
<dbReference type="Pfam" id="PF00155">
    <property type="entry name" value="Aminotran_1_2"/>
    <property type="match status" value="1"/>
</dbReference>
<evidence type="ECO:0000256" key="6">
    <source>
        <dbReference type="HAMAP-Rule" id="MF_01023"/>
    </source>
</evidence>
<comment type="pathway">
    <text evidence="6">Amino-acid biosynthesis; L-histidine biosynthesis; L-histidine from 5-phospho-alpha-D-ribose 1-diphosphate: step 7/9.</text>
</comment>
<dbReference type="InterPro" id="IPR015422">
    <property type="entry name" value="PyrdxlP-dep_Trfase_small"/>
</dbReference>
<evidence type="ECO:0000256" key="4">
    <source>
        <dbReference type="ARBA" id="ARBA00022679"/>
    </source>
</evidence>
<dbReference type="InterPro" id="IPR004839">
    <property type="entry name" value="Aminotransferase_I/II_large"/>
</dbReference>
<sequence>MENIKEKDLARRGINELVAYVPGKPIEEVKREYGLTEIIKLASNENPLGTSPKAVAAMKQAIDDVYMYPEGSSMDLRQKVAAHFGIDDDMVIIGNGADNILLLIAQALVDEGDEVITGDPSFSVYESVTRIMGGNFIKVPLKDFTYDLPAIAERITDKTKLIFICNPNNPTGSMVTEEETARFMEIVPRDCVVAFDEAYAEYVQDQHYPDTMKYVHEKRNVILVRTFSKIFGLAGTRIGYAMGPKHLVDLLRKVTAAFAVNRVAQAGALAALEDREFIEKVLTVNEQGKQYLYQEFSKLGMPYTPTHTNFIFVNLGMDSQVVFKKLLAQGIVIRPGGMWNLPNYARITLGTLEQNEKLIAALKEIINK</sequence>
<evidence type="ECO:0000256" key="3">
    <source>
        <dbReference type="ARBA" id="ARBA00022576"/>
    </source>
</evidence>
<keyword evidence="6" id="KW-0028">Amino-acid biosynthesis</keyword>
<dbReference type="CDD" id="cd00609">
    <property type="entry name" value="AAT_like"/>
    <property type="match status" value="1"/>
</dbReference>
<comment type="similarity">
    <text evidence="6">Belongs to the class-II pyridoxal-phosphate-dependent aminotransferase family. Histidinol-phosphate aminotransferase subfamily.</text>
</comment>
<protein>
    <recommendedName>
        <fullName evidence="6">Histidinol-phosphate aminotransferase</fullName>
        <ecNumber evidence="6">2.6.1.9</ecNumber>
    </recommendedName>
    <alternativeName>
        <fullName evidence="6">Imidazole acetol-phosphate transaminase</fullName>
    </alternativeName>
</protein>
<keyword evidence="9" id="KW-1185">Reference proteome</keyword>
<proteinExistence type="inferred from homology"/>
<evidence type="ECO:0000256" key="2">
    <source>
        <dbReference type="ARBA" id="ARBA00011738"/>
    </source>
</evidence>
<dbReference type="RefSeq" id="WP_148137186.1">
    <property type="nucleotide sequence ID" value="NZ_CP017634.1"/>
</dbReference>
<dbReference type="HAMAP" id="MF_01023">
    <property type="entry name" value="HisC_aminotrans_2"/>
    <property type="match status" value="1"/>
</dbReference>
<dbReference type="InterPro" id="IPR050106">
    <property type="entry name" value="HistidinolP_aminotransfase"/>
</dbReference>